<keyword evidence="5" id="KW-0732">Signal</keyword>
<dbReference type="PANTHER" id="PTHR30521">
    <property type="entry name" value="DEFERROCHELATASE/PEROXIDASE"/>
    <property type="match status" value="1"/>
</dbReference>
<keyword evidence="3" id="KW-0349">Heme</keyword>
<evidence type="ECO:0000256" key="2">
    <source>
        <dbReference type="ARBA" id="ARBA00022559"/>
    </source>
</evidence>
<keyword evidence="2" id="KW-0575">Peroxidase</keyword>
<evidence type="ECO:0000256" key="8">
    <source>
        <dbReference type="ARBA" id="ARBA00025737"/>
    </source>
</evidence>
<evidence type="ECO:0000256" key="1">
    <source>
        <dbReference type="ARBA" id="ARBA00001970"/>
    </source>
</evidence>
<evidence type="ECO:0000256" key="9">
    <source>
        <dbReference type="SAM" id="MobiDB-lite"/>
    </source>
</evidence>
<keyword evidence="6" id="KW-0560">Oxidoreductase</keyword>
<dbReference type="InterPro" id="IPR011008">
    <property type="entry name" value="Dimeric_a/b-barrel"/>
</dbReference>
<evidence type="ECO:0000256" key="4">
    <source>
        <dbReference type="ARBA" id="ARBA00022723"/>
    </source>
</evidence>
<dbReference type="PROSITE" id="PS51404">
    <property type="entry name" value="DYP_PEROXIDASE"/>
    <property type="match status" value="1"/>
</dbReference>
<feature type="domain" description="Dyp-type peroxidase N-terminal" evidence="10">
    <location>
        <begin position="68"/>
        <end position="209"/>
    </location>
</feature>
<keyword evidence="4" id="KW-0479">Metal-binding</keyword>
<proteinExistence type="inferred from homology"/>
<feature type="domain" description="Dyp-type peroxidase C-terminal" evidence="11">
    <location>
        <begin position="221"/>
        <end position="408"/>
    </location>
</feature>
<evidence type="ECO:0000256" key="3">
    <source>
        <dbReference type="ARBA" id="ARBA00022617"/>
    </source>
</evidence>
<dbReference type="PROSITE" id="PS51318">
    <property type="entry name" value="TAT"/>
    <property type="match status" value="1"/>
</dbReference>
<evidence type="ECO:0000313" key="12">
    <source>
        <dbReference type="EMBL" id="GAA5518618.1"/>
    </source>
</evidence>
<accession>A0ABP9WFP2</accession>
<keyword evidence="13" id="KW-1185">Reference proteome</keyword>
<protein>
    <submittedName>
        <fullName evidence="12">Deferrochelatase/peroxidase EfeN</fullName>
    </submittedName>
</protein>
<dbReference type="PANTHER" id="PTHR30521:SF4">
    <property type="entry name" value="DEFERROCHELATASE"/>
    <property type="match status" value="1"/>
</dbReference>
<dbReference type="Proteomes" id="UP001426770">
    <property type="component" value="Unassembled WGS sequence"/>
</dbReference>
<keyword evidence="7" id="KW-0408">Iron</keyword>
<dbReference type="InterPro" id="IPR048327">
    <property type="entry name" value="Dyp_perox_N"/>
</dbReference>
<dbReference type="EMBL" id="BAABRR010000004">
    <property type="protein sequence ID" value="GAA5518618.1"/>
    <property type="molecule type" value="Genomic_DNA"/>
</dbReference>
<dbReference type="InterPro" id="IPR006314">
    <property type="entry name" value="Dyp_peroxidase"/>
</dbReference>
<dbReference type="InterPro" id="IPR048328">
    <property type="entry name" value="Dyp_perox_C"/>
</dbReference>
<dbReference type="NCBIfam" id="TIGR01413">
    <property type="entry name" value="Dyp_perox_fam"/>
    <property type="match status" value="1"/>
</dbReference>
<dbReference type="RefSeq" id="WP_286214378.1">
    <property type="nucleotide sequence ID" value="NZ_AP027736.1"/>
</dbReference>
<dbReference type="Pfam" id="PF04261">
    <property type="entry name" value="Dyp_perox_N"/>
    <property type="match status" value="1"/>
</dbReference>
<reference evidence="12 13" key="1">
    <citation type="submission" date="2024-02" db="EMBL/GenBank/DDBJ databases">
        <title>Lysinimicrobium sediminis NBRC 112286.</title>
        <authorList>
            <person name="Ichikawa N."/>
            <person name="Katano-Makiyama Y."/>
            <person name="Hidaka K."/>
        </authorList>
    </citation>
    <scope>NUCLEOTIDE SEQUENCE [LARGE SCALE GENOMIC DNA]</scope>
    <source>
        <strain evidence="12 13">NBRC 112286</strain>
    </source>
</reference>
<evidence type="ECO:0000259" key="10">
    <source>
        <dbReference type="Pfam" id="PF04261"/>
    </source>
</evidence>
<evidence type="ECO:0000259" key="11">
    <source>
        <dbReference type="Pfam" id="PF20628"/>
    </source>
</evidence>
<comment type="cofactor">
    <cofactor evidence="1">
        <name>heme b</name>
        <dbReference type="ChEBI" id="CHEBI:60344"/>
    </cofactor>
</comment>
<evidence type="ECO:0000313" key="13">
    <source>
        <dbReference type="Proteomes" id="UP001426770"/>
    </source>
</evidence>
<dbReference type="InterPro" id="IPR006311">
    <property type="entry name" value="TAT_signal"/>
</dbReference>
<evidence type="ECO:0000256" key="5">
    <source>
        <dbReference type="ARBA" id="ARBA00022729"/>
    </source>
</evidence>
<sequence>MMASAGHSDRRRPSRRQLLLGGAAAGAGAAVTLGAERAGALPGSTPAPTADSAGLNGERTVPFHGPHQAGVTARPGAHATYLAFDLLPDTDRERLRAWLSLLTDDAARVTQGRGALADLEPELAVRPAGLTVTFGLGREAVLRAGAEPPDWLGPLPAFTIDRLEDRWSGGDAMVLLHGDDPTAISHLARMLARDSRSFATVRWRQDGFRRAYGSDPSGTTMRNLFGQVDGSSNLGPEDDAFGATVWAGTEAPGWLRGGTSLVLRRIAMNLEGWDEVGVEGREAAVGRRIADGAPLTGGTERDPLDLEAKGPGGFTVINPAAHAARARVEDPAQGIVRLGYSYDVPVEPGALDARGRPAVSNVGLLFGSWQRDVARQYVPMQRRLAEADLLNTWTTPIGSAVFAIPPGCEQGGFIGETLFA</sequence>
<comment type="similarity">
    <text evidence="8">Belongs to the DyP-type peroxidase family.</text>
</comment>
<gene>
    <name evidence="12" type="primary">efeN</name>
    <name evidence="12" type="ORF">Lsed01_01048</name>
</gene>
<name>A0ABP9WFP2_9MICO</name>
<evidence type="ECO:0000256" key="7">
    <source>
        <dbReference type="ARBA" id="ARBA00023004"/>
    </source>
</evidence>
<dbReference type="SUPFAM" id="SSF54909">
    <property type="entry name" value="Dimeric alpha+beta barrel"/>
    <property type="match status" value="1"/>
</dbReference>
<comment type="caution">
    <text evidence="12">The sequence shown here is derived from an EMBL/GenBank/DDBJ whole genome shotgun (WGS) entry which is preliminary data.</text>
</comment>
<feature type="region of interest" description="Disordered" evidence="9">
    <location>
        <begin position="40"/>
        <end position="72"/>
    </location>
</feature>
<organism evidence="12 13">
    <name type="scientific">Demequina sediminis</name>
    <dbReference type="NCBI Taxonomy" id="1930058"/>
    <lineage>
        <taxon>Bacteria</taxon>
        <taxon>Bacillati</taxon>
        <taxon>Actinomycetota</taxon>
        <taxon>Actinomycetes</taxon>
        <taxon>Micrococcales</taxon>
        <taxon>Demequinaceae</taxon>
        <taxon>Demequina</taxon>
    </lineage>
</organism>
<evidence type="ECO:0000256" key="6">
    <source>
        <dbReference type="ARBA" id="ARBA00023002"/>
    </source>
</evidence>
<dbReference type="Pfam" id="PF20628">
    <property type="entry name" value="Dyp_perox_C"/>
    <property type="match status" value="1"/>
</dbReference>